<evidence type="ECO:0000256" key="7">
    <source>
        <dbReference type="ARBA" id="ARBA00022771"/>
    </source>
</evidence>
<evidence type="ECO:0000256" key="2">
    <source>
        <dbReference type="ARBA" id="ARBA00004123"/>
    </source>
</evidence>
<dbReference type="GO" id="GO:0006302">
    <property type="term" value="P:double-strand break repair"/>
    <property type="evidence" value="ECO:0007669"/>
    <property type="project" value="TreeGrafter"/>
</dbReference>
<dbReference type="Gene3D" id="3.30.40.10">
    <property type="entry name" value="Zinc/RING finger domain, C3HC4 (zinc finger)"/>
    <property type="match status" value="1"/>
</dbReference>
<evidence type="ECO:0000256" key="9">
    <source>
        <dbReference type="ARBA" id="ARBA00022833"/>
    </source>
</evidence>
<dbReference type="GO" id="GO:0005634">
    <property type="term" value="C:nucleus"/>
    <property type="evidence" value="ECO:0007669"/>
    <property type="project" value="UniProtKB-SubCell"/>
</dbReference>
<evidence type="ECO:0000313" key="14">
    <source>
        <dbReference type="Proteomes" id="UP000694680"/>
    </source>
</evidence>
<keyword evidence="7 11" id="KW-0863">Zinc-finger</keyword>
<keyword evidence="8" id="KW-0833">Ubl conjugation pathway</keyword>
<evidence type="ECO:0000256" key="8">
    <source>
        <dbReference type="ARBA" id="ARBA00022786"/>
    </source>
</evidence>
<dbReference type="Pfam" id="PF13923">
    <property type="entry name" value="zf-C3HC4_2"/>
    <property type="match status" value="1"/>
</dbReference>
<keyword evidence="10" id="KW-0539">Nucleus</keyword>
<dbReference type="SUPFAM" id="SSF57850">
    <property type="entry name" value="RING/U-box"/>
    <property type="match status" value="1"/>
</dbReference>
<protein>
    <recommendedName>
        <fullName evidence="3">RING-type E3 ubiquitin transferase</fullName>
        <ecNumber evidence="3">2.3.2.27</ecNumber>
    </recommendedName>
</protein>
<evidence type="ECO:0000256" key="5">
    <source>
        <dbReference type="ARBA" id="ARBA00022723"/>
    </source>
</evidence>
<dbReference type="AlphaFoldDB" id="A0A8C5D9Y3"/>
<dbReference type="PROSITE" id="PS50089">
    <property type="entry name" value="ZF_RING_2"/>
    <property type="match status" value="1"/>
</dbReference>
<reference evidence="13" key="2">
    <citation type="submission" date="2025-08" db="UniProtKB">
        <authorList>
            <consortium name="Ensembl"/>
        </authorList>
    </citation>
    <scope>IDENTIFICATION</scope>
</reference>
<feature type="domain" description="RING-type" evidence="12">
    <location>
        <begin position="10"/>
        <end position="49"/>
    </location>
</feature>
<dbReference type="InterPro" id="IPR051657">
    <property type="entry name" value="RNF168/RNF169_E3_ubiq-ligase"/>
</dbReference>
<comment type="catalytic activity">
    <reaction evidence="1">
        <text>S-ubiquitinyl-[E2 ubiquitin-conjugating enzyme]-L-cysteine + [acceptor protein]-L-lysine = [E2 ubiquitin-conjugating enzyme]-L-cysteine + N(6)-ubiquitinyl-[acceptor protein]-L-lysine.</text>
        <dbReference type="EC" id="2.3.2.27"/>
    </reaction>
</comment>
<dbReference type="Proteomes" id="UP000694680">
    <property type="component" value="Chromosome 13"/>
</dbReference>
<evidence type="ECO:0000256" key="6">
    <source>
        <dbReference type="ARBA" id="ARBA00022763"/>
    </source>
</evidence>
<keyword evidence="5" id="KW-0479">Metal-binding</keyword>
<evidence type="ECO:0000313" key="13">
    <source>
        <dbReference type="Ensembl" id="ENSGWIP00000002860.1"/>
    </source>
</evidence>
<keyword evidence="4" id="KW-0808">Transferase</keyword>
<dbReference type="SMART" id="SM00184">
    <property type="entry name" value="RING"/>
    <property type="match status" value="1"/>
</dbReference>
<keyword evidence="6" id="KW-0227">DNA damage</keyword>
<evidence type="ECO:0000259" key="12">
    <source>
        <dbReference type="PROSITE" id="PS50089"/>
    </source>
</evidence>
<accession>A0A8C5D9Y3</accession>
<proteinExistence type="predicted"/>
<dbReference type="PANTHER" id="PTHR23328:SF1">
    <property type="entry name" value="E3 UBIQUITIN-PROTEIN LIGASE RNF168"/>
    <property type="match status" value="1"/>
</dbReference>
<reference evidence="13" key="3">
    <citation type="submission" date="2025-09" db="UniProtKB">
        <authorList>
            <consortium name="Ensembl"/>
        </authorList>
    </citation>
    <scope>IDENTIFICATION</scope>
</reference>
<comment type="subcellular location">
    <subcellularLocation>
        <location evidence="2">Nucleus</location>
    </subcellularLocation>
</comment>
<keyword evidence="9" id="KW-0862">Zinc</keyword>
<dbReference type="GO" id="GO:0061630">
    <property type="term" value="F:ubiquitin protein ligase activity"/>
    <property type="evidence" value="ECO:0007669"/>
    <property type="project" value="UniProtKB-EC"/>
</dbReference>
<keyword evidence="14" id="KW-1185">Reference proteome</keyword>
<reference evidence="13" key="1">
    <citation type="submission" date="2020-06" db="EMBL/GenBank/DDBJ databases">
        <authorList>
            <consortium name="Wellcome Sanger Institute Data Sharing"/>
        </authorList>
    </citation>
    <scope>NUCLEOTIDE SEQUENCE [LARGE SCALE GENOMIC DNA]</scope>
</reference>
<dbReference type="GO" id="GO:0035861">
    <property type="term" value="C:site of double-strand break"/>
    <property type="evidence" value="ECO:0007669"/>
    <property type="project" value="TreeGrafter"/>
</dbReference>
<evidence type="ECO:0000256" key="10">
    <source>
        <dbReference type="ARBA" id="ARBA00023242"/>
    </source>
</evidence>
<organism evidence="13 14">
    <name type="scientific">Gouania willdenowi</name>
    <name type="common">Blunt-snouted clingfish</name>
    <name type="synonym">Lepadogaster willdenowi</name>
    <dbReference type="NCBI Taxonomy" id="441366"/>
    <lineage>
        <taxon>Eukaryota</taxon>
        <taxon>Metazoa</taxon>
        <taxon>Chordata</taxon>
        <taxon>Craniata</taxon>
        <taxon>Vertebrata</taxon>
        <taxon>Euteleostomi</taxon>
        <taxon>Actinopterygii</taxon>
        <taxon>Neopterygii</taxon>
        <taxon>Teleostei</taxon>
        <taxon>Neoteleostei</taxon>
        <taxon>Acanthomorphata</taxon>
        <taxon>Ovalentaria</taxon>
        <taxon>Blenniimorphae</taxon>
        <taxon>Blenniiformes</taxon>
        <taxon>Gobiesocoidei</taxon>
        <taxon>Gobiesocidae</taxon>
        <taxon>Gobiesocinae</taxon>
        <taxon>Gouania</taxon>
    </lineage>
</organism>
<sequence>MSLTREDCVCPVCLEIFVEPVTLPCTHTYCKECFLQAVDKASLCCPLCRIRISSWTRLHSRTQTLVNHKLWTEIQNVFPQQCERRLSGQDGDGNQVLPGKHDQ</sequence>
<dbReference type="EC" id="2.3.2.27" evidence="3"/>
<dbReference type="PANTHER" id="PTHR23328">
    <property type="entry name" value="RING-TYPE DOMAIN-CONTAINING PROTEIN"/>
    <property type="match status" value="1"/>
</dbReference>
<evidence type="ECO:0000256" key="1">
    <source>
        <dbReference type="ARBA" id="ARBA00000900"/>
    </source>
</evidence>
<name>A0A8C5D9Y3_GOUWI</name>
<evidence type="ECO:0000256" key="4">
    <source>
        <dbReference type="ARBA" id="ARBA00022679"/>
    </source>
</evidence>
<dbReference type="Ensembl" id="ENSGWIT00000003095.1">
    <property type="protein sequence ID" value="ENSGWIP00000002860.1"/>
    <property type="gene ID" value="ENSGWIG00000001575.1"/>
</dbReference>
<dbReference type="GO" id="GO:0031491">
    <property type="term" value="F:nucleosome binding"/>
    <property type="evidence" value="ECO:0007669"/>
    <property type="project" value="TreeGrafter"/>
</dbReference>
<dbReference type="GO" id="GO:0008270">
    <property type="term" value="F:zinc ion binding"/>
    <property type="evidence" value="ECO:0007669"/>
    <property type="project" value="UniProtKB-KW"/>
</dbReference>
<dbReference type="InterPro" id="IPR001841">
    <property type="entry name" value="Znf_RING"/>
</dbReference>
<dbReference type="InterPro" id="IPR013083">
    <property type="entry name" value="Znf_RING/FYVE/PHD"/>
</dbReference>
<evidence type="ECO:0000256" key="3">
    <source>
        <dbReference type="ARBA" id="ARBA00012483"/>
    </source>
</evidence>
<evidence type="ECO:0000256" key="11">
    <source>
        <dbReference type="PROSITE-ProRule" id="PRU00175"/>
    </source>
</evidence>